<dbReference type="InterPro" id="IPR050834">
    <property type="entry name" value="Glycosyltransf_2"/>
</dbReference>
<dbReference type="PANTHER" id="PTHR43685">
    <property type="entry name" value="GLYCOSYLTRANSFERASE"/>
    <property type="match status" value="1"/>
</dbReference>
<organism evidence="5 6">
    <name type="scientific">Rhodococcus qingshengii JCM 15477</name>
    <dbReference type="NCBI Taxonomy" id="1303681"/>
    <lineage>
        <taxon>Bacteria</taxon>
        <taxon>Bacillati</taxon>
        <taxon>Actinomycetota</taxon>
        <taxon>Actinomycetes</taxon>
        <taxon>Mycobacteriales</taxon>
        <taxon>Nocardiaceae</taxon>
        <taxon>Rhodococcus</taxon>
        <taxon>Rhodococcus erythropolis group</taxon>
    </lineage>
</organism>
<dbReference type="PANTHER" id="PTHR43685:SF5">
    <property type="entry name" value="GLYCOSYLTRANSFERASE EPSE-RELATED"/>
    <property type="match status" value="1"/>
</dbReference>
<sequence>MSESIGVVIVTHNGERYLPEQVRSILTQSLVPALIVLVDDQSQDSSVSTVRQLVAESGIELRVVQAPPAPGIELFTRIAANFELGLREIVHCRFVAFSDQDDVWEPHRLAHQSERLVATGAAVTVGDGMLIDESGQLLNSTLRENFPVLDNWDSASPLARFRSVIRSPMATGAAMMIEMASVATTLPVPPGWLHDRWLSLFAASRNALDVDDEMVVRYRISDGQTVGVNTAVDKSPVARIGSTLVQPLVAVRKMHHLTRRLRPLATDESIRRQLTFARMAHLYLMPGRVAANSLG</sequence>
<dbReference type="AlphaFoldDB" id="A0AB38RNM4"/>
<evidence type="ECO:0000256" key="2">
    <source>
        <dbReference type="ARBA" id="ARBA00022676"/>
    </source>
</evidence>
<feature type="domain" description="Glycosyltransferase 2-like" evidence="4">
    <location>
        <begin position="7"/>
        <end position="143"/>
    </location>
</feature>
<comment type="similarity">
    <text evidence="1">Belongs to the glycosyltransferase 2 family.</text>
</comment>
<name>A0AB38RNM4_RHOSG</name>
<dbReference type="GO" id="GO:0016757">
    <property type="term" value="F:glycosyltransferase activity"/>
    <property type="evidence" value="ECO:0007669"/>
    <property type="project" value="UniProtKB-KW"/>
</dbReference>
<keyword evidence="3 5" id="KW-0808">Transferase</keyword>
<evidence type="ECO:0000256" key="1">
    <source>
        <dbReference type="ARBA" id="ARBA00006739"/>
    </source>
</evidence>
<reference evidence="6" key="1">
    <citation type="journal article" date="2022" name="Environ. Microbiol.">
        <title>Functional analysis, diversity, and distribution of carbendazim hydrolases MheI and CbmA, responsible for the initial step in carbendazim degradation.</title>
        <authorList>
            <person name="Zhang M."/>
            <person name="Bai X."/>
            <person name="Li Q."/>
            <person name="Zhang L."/>
            <person name="Zhu Q."/>
            <person name="Gao S."/>
            <person name="Ke Z."/>
            <person name="Jiang M."/>
            <person name="Hu J."/>
            <person name="Qiu J."/>
            <person name="Hong Q."/>
        </authorList>
    </citation>
    <scope>NUCLEOTIDE SEQUENCE [LARGE SCALE GENOMIC DNA]</scope>
    <source>
        <strain evidence="6">djl-6</strain>
    </source>
</reference>
<accession>A0AB38RNM4</accession>
<dbReference type="Proteomes" id="UP000831484">
    <property type="component" value="Plasmid pdjl-6-5"/>
</dbReference>
<dbReference type="EC" id="2.4.-.-" evidence="5"/>
<keyword evidence="6" id="KW-1185">Reference proteome</keyword>
<gene>
    <name evidence="5" type="ORF">M0639_34605</name>
</gene>
<keyword evidence="2 5" id="KW-0328">Glycosyltransferase</keyword>
<dbReference type="Gene3D" id="3.90.550.10">
    <property type="entry name" value="Spore Coat Polysaccharide Biosynthesis Protein SpsA, Chain A"/>
    <property type="match status" value="1"/>
</dbReference>
<dbReference type="SUPFAM" id="SSF53448">
    <property type="entry name" value="Nucleotide-diphospho-sugar transferases"/>
    <property type="match status" value="1"/>
</dbReference>
<geneLocation type="plasmid" evidence="5 6">
    <name>pdjl-6-5</name>
</geneLocation>
<evidence type="ECO:0000256" key="3">
    <source>
        <dbReference type="ARBA" id="ARBA00022679"/>
    </source>
</evidence>
<proteinExistence type="inferred from homology"/>
<evidence type="ECO:0000313" key="5">
    <source>
        <dbReference type="EMBL" id="UPU46958.1"/>
    </source>
</evidence>
<dbReference type="InterPro" id="IPR001173">
    <property type="entry name" value="Glyco_trans_2-like"/>
</dbReference>
<dbReference type="InterPro" id="IPR029044">
    <property type="entry name" value="Nucleotide-diphossugar_trans"/>
</dbReference>
<evidence type="ECO:0000313" key="6">
    <source>
        <dbReference type="Proteomes" id="UP000831484"/>
    </source>
</evidence>
<evidence type="ECO:0000259" key="4">
    <source>
        <dbReference type="Pfam" id="PF00535"/>
    </source>
</evidence>
<protein>
    <submittedName>
        <fullName evidence="5">Glycosyltransferase</fullName>
        <ecNumber evidence="5">2.4.-.-</ecNumber>
    </submittedName>
</protein>
<keyword evidence="5" id="KW-0614">Plasmid</keyword>
<dbReference type="RefSeq" id="WP_064074564.1">
    <property type="nucleotide sequence ID" value="NZ_CP096568.1"/>
</dbReference>
<dbReference type="EMBL" id="CP096568">
    <property type="protein sequence ID" value="UPU46958.1"/>
    <property type="molecule type" value="Genomic_DNA"/>
</dbReference>
<dbReference type="Pfam" id="PF00535">
    <property type="entry name" value="Glycos_transf_2"/>
    <property type="match status" value="1"/>
</dbReference>